<name>A0ABP1AZ96_9BRYO</name>
<dbReference type="EMBL" id="OZ023718">
    <property type="protein sequence ID" value="CAK9867600.1"/>
    <property type="molecule type" value="Genomic_DNA"/>
</dbReference>
<evidence type="ECO:0000313" key="1">
    <source>
        <dbReference type="EMBL" id="CAK9867600.1"/>
    </source>
</evidence>
<reference evidence="1" key="1">
    <citation type="submission" date="2024-03" db="EMBL/GenBank/DDBJ databases">
        <authorList>
            <consortium name="ELIXIR-Norway"/>
            <consortium name="Elixir Norway"/>
        </authorList>
    </citation>
    <scope>NUCLEOTIDE SEQUENCE</scope>
</reference>
<organism evidence="1 2">
    <name type="scientific">Sphagnum jensenii</name>
    <dbReference type="NCBI Taxonomy" id="128206"/>
    <lineage>
        <taxon>Eukaryota</taxon>
        <taxon>Viridiplantae</taxon>
        <taxon>Streptophyta</taxon>
        <taxon>Embryophyta</taxon>
        <taxon>Bryophyta</taxon>
        <taxon>Sphagnophytina</taxon>
        <taxon>Sphagnopsida</taxon>
        <taxon>Sphagnales</taxon>
        <taxon>Sphagnaceae</taxon>
        <taxon>Sphagnum</taxon>
    </lineage>
</organism>
<gene>
    <name evidence="1" type="ORF">CSSPJE1EN2_LOCUS10595</name>
</gene>
<keyword evidence="2" id="KW-1185">Reference proteome</keyword>
<dbReference type="Proteomes" id="UP001497522">
    <property type="component" value="Chromosome 17"/>
</dbReference>
<sequence length="110" mass="12629">MEICNLLNYLNEETVASVPTDDDITEAIIEQFQPSPLPADNDDDDDNQELPVVTSGEASEMLSKLQLFWTQQKDSYPAFVDSIVKMNDRVHHLHQNSLKQRPITSYFHHN</sequence>
<protein>
    <submittedName>
        <fullName evidence="1">Uncharacterized protein</fullName>
    </submittedName>
</protein>
<evidence type="ECO:0000313" key="2">
    <source>
        <dbReference type="Proteomes" id="UP001497522"/>
    </source>
</evidence>
<proteinExistence type="predicted"/>
<accession>A0ABP1AZ96</accession>